<organism evidence="3">
    <name type="scientific">Phytophthora nicotianae</name>
    <name type="common">Potato buckeye rot agent</name>
    <name type="synonym">Phytophthora parasitica</name>
    <dbReference type="NCBI Taxonomy" id="4792"/>
    <lineage>
        <taxon>Eukaryota</taxon>
        <taxon>Sar</taxon>
        <taxon>Stramenopiles</taxon>
        <taxon>Oomycota</taxon>
        <taxon>Peronosporomycetes</taxon>
        <taxon>Peronosporales</taxon>
        <taxon>Peronosporaceae</taxon>
        <taxon>Phytophthora</taxon>
    </lineage>
</organism>
<dbReference type="Proteomes" id="UP000054423">
    <property type="component" value="Unassembled WGS sequence"/>
</dbReference>
<name>W2IBI9_PHYNI</name>
<evidence type="ECO:0000313" key="3">
    <source>
        <dbReference type="EMBL" id="ETL31460.1"/>
    </source>
</evidence>
<dbReference type="AlphaFoldDB" id="W2IBI9"/>
<gene>
    <name evidence="2" type="ORF">L915_15862</name>
    <name evidence="3" type="ORF">L916_15759</name>
    <name evidence="4" type="ORF">L917_15560</name>
</gene>
<accession>W2IBI9</accession>
<sequence length="57" mass="5921">METLSSTDQTGSSTCIAGSTMLVKIPPVDEYASARVESQRLEPATGETSTHAGHVAL</sequence>
<reference evidence="4" key="1">
    <citation type="submission" date="2013-11" db="EMBL/GenBank/DDBJ databases">
        <title>The Genome Sequence of Phytophthora parasitica CHvinca01.</title>
        <authorList>
            <consortium name="The Broad Institute Genomics Platform"/>
            <person name="Russ C."/>
            <person name="Tyler B."/>
            <person name="Panabieres F."/>
            <person name="Shan W."/>
            <person name="Tripathy S."/>
            <person name="Grunwald N."/>
            <person name="Machado M."/>
            <person name="Johnson C.S."/>
            <person name="Arredondo F."/>
            <person name="Hong C."/>
            <person name="Coffey M."/>
            <person name="Young S.K."/>
            <person name="Zeng Q."/>
            <person name="Gargeya S."/>
            <person name="Fitzgerald M."/>
            <person name="Abouelleil A."/>
            <person name="Alvarado L."/>
            <person name="Chapman S.B."/>
            <person name="Gainer-Dewar J."/>
            <person name="Goldberg J."/>
            <person name="Griggs A."/>
            <person name="Gujja S."/>
            <person name="Hansen M."/>
            <person name="Howarth C."/>
            <person name="Imamovic A."/>
            <person name="Ireland A."/>
            <person name="Larimer J."/>
            <person name="McCowan C."/>
            <person name="Murphy C."/>
            <person name="Pearson M."/>
            <person name="Poon T.W."/>
            <person name="Priest M."/>
            <person name="Roberts A."/>
            <person name="Saif S."/>
            <person name="Shea T."/>
            <person name="Sykes S."/>
            <person name="Wortman J."/>
            <person name="Nusbaum C."/>
            <person name="Birren B."/>
        </authorList>
    </citation>
    <scope>NUCLEOTIDE SEQUENCE [LARGE SCALE GENOMIC DNA]</scope>
    <source>
        <strain evidence="4">CHvinca01</strain>
    </source>
</reference>
<evidence type="ECO:0000313" key="2">
    <source>
        <dbReference type="EMBL" id="ETK78029.1"/>
    </source>
</evidence>
<evidence type="ECO:0000313" key="4">
    <source>
        <dbReference type="EMBL" id="ETL84716.1"/>
    </source>
</evidence>
<proteinExistence type="predicted"/>
<dbReference type="EMBL" id="KI688294">
    <property type="protein sequence ID" value="ETK78029.1"/>
    <property type="molecule type" value="Genomic_DNA"/>
</dbReference>
<reference evidence="2" key="2">
    <citation type="submission" date="2013-11" db="EMBL/GenBank/DDBJ databases">
        <title>The Genome Sequence of Phytophthora parasitica CJ02B3.</title>
        <authorList>
            <consortium name="The Broad Institute Genomics Platform"/>
            <person name="Russ C."/>
            <person name="Tyler B."/>
            <person name="Panabieres F."/>
            <person name="Shan W."/>
            <person name="Tripathy S."/>
            <person name="Grunwald N."/>
            <person name="Machado M."/>
            <person name="Johnson C.S."/>
            <person name="Arredondo F."/>
            <person name="Hong C."/>
            <person name="Coffey M."/>
            <person name="Young S.K."/>
            <person name="Zeng Q."/>
            <person name="Gargeya S."/>
            <person name="Fitzgerald M."/>
            <person name="Abouelleil A."/>
            <person name="Alvarado L."/>
            <person name="Chapman S.B."/>
            <person name="Gainer-Dewar J."/>
            <person name="Goldberg J."/>
            <person name="Griggs A."/>
            <person name="Gujja S."/>
            <person name="Hansen M."/>
            <person name="Howarth C."/>
            <person name="Imamovic A."/>
            <person name="Ireland A."/>
            <person name="Larimer J."/>
            <person name="McCowan C."/>
            <person name="Murphy C."/>
            <person name="Pearson M."/>
            <person name="Poon T.W."/>
            <person name="Priest M."/>
            <person name="Roberts A."/>
            <person name="Saif S."/>
            <person name="Shea T."/>
            <person name="Sykes S."/>
            <person name="Wortman J."/>
            <person name="Nusbaum C."/>
            <person name="Birren B."/>
        </authorList>
    </citation>
    <scope>NUCLEOTIDE SEQUENCE [LARGE SCALE GENOMIC DNA]</scope>
    <source>
        <strain evidence="2">CJ02B3</strain>
    </source>
</reference>
<dbReference type="VEuPathDB" id="FungiDB:PPTG_16345"/>
<dbReference type="EMBL" id="KI681749">
    <property type="protein sequence ID" value="ETL84716.1"/>
    <property type="molecule type" value="Genomic_DNA"/>
</dbReference>
<feature type="region of interest" description="Disordered" evidence="1">
    <location>
        <begin position="35"/>
        <end position="57"/>
    </location>
</feature>
<dbReference type="Proteomes" id="UP000053864">
    <property type="component" value="Unassembled WGS sequence"/>
</dbReference>
<protein>
    <submittedName>
        <fullName evidence="3">Uncharacterized protein</fullName>
    </submittedName>
</protein>
<dbReference type="Proteomes" id="UP000053236">
    <property type="component" value="Unassembled WGS sequence"/>
</dbReference>
<dbReference type="EMBL" id="KI675058">
    <property type="protein sequence ID" value="ETL31460.1"/>
    <property type="molecule type" value="Genomic_DNA"/>
</dbReference>
<reference evidence="3" key="3">
    <citation type="submission" date="2013-11" db="EMBL/GenBank/DDBJ databases">
        <title>The Genome Sequence of Phytophthora parasitica CJ05E6.</title>
        <authorList>
            <consortium name="The Broad Institute Genomics Platform"/>
            <person name="Russ C."/>
            <person name="Tyler B."/>
            <person name="Panabieres F."/>
            <person name="Shan W."/>
            <person name="Tripathy S."/>
            <person name="Grunwald N."/>
            <person name="Machado M."/>
            <person name="Johnson C.S."/>
            <person name="Arredondo F."/>
            <person name="Hong C."/>
            <person name="Coffey M."/>
            <person name="Young S.K."/>
            <person name="Zeng Q."/>
            <person name="Gargeya S."/>
            <person name="Fitzgerald M."/>
            <person name="Abouelleil A."/>
            <person name="Alvarado L."/>
            <person name="Chapman S.B."/>
            <person name="Gainer-Dewar J."/>
            <person name="Goldberg J."/>
            <person name="Griggs A."/>
            <person name="Gujja S."/>
            <person name="Hansen M."/>
            <person name="Howarth C."/>
            <person name="Imamovic A."/>
            <person name="Ireland A."/>
            <person name="Larimer J."/>
            <person name="McCowan C."/>
            <person name="Murphy C."/>
            <person name="Pearson M."/>
            <person name="Poon T.W."/>
            <person name="Priest M."/>
            <person name="Roberts A."/>
            <person name="Saif S."/>
            <person name="Shea T."/>
            <person name="Sykes S."/>
            <person name="Wortman J."/>
            <person name="Nusbaum C."/>
            <person name="Birren B."/>
        </authorList>
    </citation>
    <scope>NUCLEOTIDE SEQUENCE [LARGE SCALE GENOMIC DNA]</scope>
    <source>
        <strain evidence="3">CJ05E6</strain>
    </source>
</reference>
<dbReference type="OrthoDB" id="10451575at2759"/>
<evidence type="ECO:0000256" key="1">
    <source>
        <dbReference type="SAM" id="MobiDB-lite"/>
    </source>
</evidence>